<dbReference type="AlphaFoldDB" id="A0A7J7GBN8"/>
<dbReference type="EMBL" id="JACBKZ010000012">
    <property type="protein sequence ID" value="KAF5938169.1"/>
    <property type="molecule type" value="Genomic_DNA"/>
</dbReference>
<evidence type="ECO:0000313" key="2">
    <source>
        <dbReference type="Proteomes" id="UP000593564"/>
    </source>
</evidence>
<organism evidence="1 2">
    <name type="scientific">Camellia sinensis</name>
    <name type="common">Tea plant</name>
    <name type="synonym">Thea sinensis</name>
    <dbReference type="NCBI Taxonomy" id="4442"/>
    <lineage>
        <taxon>Eukaryota</taxon>
        <taxon>Viridiplantae</taxon>
        <taxon>Streptophyta</taxon>
        <taxon>Embryophyta</taxon>
        <taxon>Tracheophyta</taxon>
        <taxon>Spermatophyta</taxon>
        <taxon>Magnoliopsida</taxon>
        <taxon>eudicotyledons</taxon>
        <taxon>Gunneridae</taxon>
        <taxon>Pentapetalae</taxon>
        <taxon>asterids</taxon>
        <taxon>Ericales</taxon>
        <taxon>Theaceae</taxon>
        <taxon>Camellia</taxon>
    </lineage>
</organism>
<comment type="caution">
    <text evidence="1">The sequence shown here is derived from an EMBL/GenBank/DDBJ whole genome shotgun (WGS) entry which is preliminary data.</text>
</comment>
<name>A0A7J7GBN8_CAMSI</name>
<dbReference type="Proteomes" id="UP000593564">
    <property type="component" value="Unassembled WGS sequence"/>
</dbReference>
<evidence type="ECO:0000313" key="1">
    <source>
        <dbReference type="EMBL" id="KAF5938169.1"/>
    </source>
</evidence>
<reference evidence="2" key="1">
    <citation type="journal article" date="2020" name="Nat. Commun.">
        <title>Genome assembly of wild tea tree DASZ reveals pedigree and selection history of tea varieties.</title>
        <authorList>
            <person name="Zhang W."/>
            <person name="Zhang Y."/>
            <person name="Qiu H."/>
            <person name="Guo Y."/>
            <person name="Wan H."/>
            <person name="Zhang X."/>
            <person name="Scossa F."/>
            <person name="Alseekh S."/>
            <person name="Zhang Q."/>
            <person name="Wang P."/>
            <person name="Xu L."/>
            <person name="Schmidt M.H."/>
            <person name="Jia X."/>
            <person name="Li D."/>
            <person name="Zhu A."/>
            <person name="Guo F."/>
            <person name="Chen W."/>
            <person name="Ni D."/>
            <person name="Usadel B."/>
            <person name="Fernie A.R."/>
            <person name="Wen W."/>
        </authorList>
    </citation>
    <scope>NUCLEOTIDE SEQUENCE [LARGE SCALE GENOMIC DNA]</scope>
    <source>
        <strain evidence="2">cv. G240</strain>
    </source>
</reference>
<accession>A0A7J7GBN8</accession>
<proteinExistence type="predicted"/>
<protein>
    <submittedName>
        <fullName evidence="1">Uncharacterized protein</fullName>
    </submittedName>
</protein>
<keyword evidence="2" id="KW-1185">Reference proteome</keyword>
<gene>
    <name evidence="1" type="ORF">HYC85_025675</name>
</gene>
<reference evidence="1 2" key="2">
    <citation type="submission" date="2020-07" db="EMBL/GenBank/DDBJ databases">
        <title>Genome assembly of wild tea tree DASZ reveals pedigree and selection history of tea varieties.</title>
        <authorList>
            <person name="Zhang W."/>
        </authorList>
    </citation>
    <scope>NUCLEOTIDE SEQUENCE [LARGE SCALE GENOMIC DNA]</scope>
    <source>
        <strain evidence="2">cv. G240</strain>
        <tissue evidence="1">Leaf</tissue>
    </source>
</reference>
<sequence>MAFAILELSRYQVEGPFITVRYLPPSPQVPSLCPKAPTSMRIGGQEKEFHNKAMEEKPGIMIGRQVDDEKQANAFLRTT</sequence>